<dbReference type="InterPro" id="IPR026961">
    <property type="entry name" value="PGG_dom"/>
</dbReference>
<evidence type="ECO:0000259" key="8">
    <source>
        <dbReference type="Pfam" id="PF13962"/>
    </source>
</evidence>
<keyword evidence="3" id="KW-0677">Repeat</keyword>
<dbReference type="OrthoDB" id="681126at2759"/>
<feature type="transmembrane region" description="Helical" evidence="7">
    <location>
        <begin position="110"/>
        <end position="130"/>
    </location>
</feature>
<comment type="subcellular location">
    <subcellularLocation>
        <location evidence="1">Membrane</location>
        <topology evidence="1">Multi-pass membrane protein</topology>
    </subcellularLocation>
</comment>
<keyword evidence="4 7" id="KW-1133">Transmembrane helix</keyword>
<protein>
    <recommendedName>
        <fullName evidence="8">PGG domain-containing protein</fullName>
    </recommendedName>
</protein>
<dbReference type="EMBL" id="VOIH02000005">
    <property type="protein sequence ID" value="KAF3445606.1"/>
    <property type="molecule type" value="Genomic_DNA"/>
</dbReference>
<feature type="transmembrane region" description="Helical" evidence="7">
    <location>
        <begin position="77"/>
        <end position="98"/>
    </location>
</feature>
<keyword evidence="2 7" id="KW-0812">Transmembrane</keyword>
<comment type="caution">
    <text evidence="9">The sequence shown here is derived from an EMBL/GenBank/DDBJ whole genome shotgun (WGS) entry which is preliminary data.</text>
</comment>
<proteinExistence type="predicted"/>
<dbReference type="Pfam" id="PF13962">
    <property type="entry name" value="PGG"/>
    <property type="match status" value="1"/>
</dbReference>
<keyword evidence="6 7" id="KW-0472">Membrane</keyword>
<evidence type="ECO:0000256" key="1">
    <source>
        <dbReference type="ARBA" id="ARBA00004141"/>
    </source>
</evidence>
<evidence type="ECO:0000256" key="5">
    <source>
        <dbReference type="ARBA" id="ARBA00023043"/>
    </source>
</evidence>
<evidence type="ECO:0000313" key="9">
    <source>
        <dbReference type="EMBL" id="KAF3445606.1"/>
    </source>
</evidence>
<feature type="transmembrane region" description="Helical" evidence="7">
    <location>
        <begin position="136"/>
        <end position="153"/>
    </location>
</feature>
<accession>A0A8K0H4C7</accession>
<dbReference type="GO" id="GO:0005886">
    <property type="term" value="C:plasma membrane"/>
    <property type="evidence" value="ECO:0007669"/>
    <property type="project" value="TreeGrafter"/>
</dbReference>
<dbReference type="AlphaFoldDB" id="A0A8K0H4C7"/>
<sequence length="180" mass="19935">MANPNPQKKSGTSCFSSFQYNKERDTPSDARNVLLVVAALITAVTFQAGVNPPGGVWQEDHGEERKAGRAIYASEQISFYVFLISNTLALSSAILVIISLTYRFPFFFEIWLATISMIVTYASSICAITPEESVDFRYILTAAAVPFLLRLAVEMYTKCDGKIGKPFRWVCNGDHGEDIS</sequence>
<feature type="transmembrane region" description="Helical" evidence="7">
    <location>
        <begin position="32"/>
        <end position="50"/>
    </location>
</feature>
<feature type="domain" description="PGG" evidence="8">
    <location>
        <begin position="28"/>
        <end position="127"/>
    </location>
</feature>
<gene>
    <name evidence="9" type="ORF">FNV43_RR10782</name>
</gene>
<dbReference type="Proteomes" id="UP000796880">
    <property type="component" value="Unassembled WGS sequence"/>
</dbReference>
<keyword evidence="10" id="KW-1185">Reference proteome</keyword>
<organism evidence="9 10">
    <name type="scientific">Rhamnella rubrinervis</name>
    <dbReference type="NCBI Taxonomy" id="2594499"/>
    <lineage>
        <taxon>Eukaryota</taxon>
        <taxon>Viridiplantae</taxon>
        <taxon>Streptophyta</taxon>
        <taxon>Embryophyta</taxon>
        <taxon>Tracheophyta</taxon>
        <taxon>Spermatophyta</taxon>
        <taxon>Magnoliopsida</taxon>
        <taxon>eudicotyledons</taxon>
        <taxon>Gunneridae</taxon>
        <taxon>Pentapetalae</taxon>
        <taxon>rosids</taxon>
        <taxon>fabids</taxon>
        <taxon>Rosales</taxon>
        <taxon>Rhamnaceae</taxon>
        <taxon>rhamnoid group</taxon>
        <taxon>Rhamneae</taxon>
        <taxon>Rhamnella</taxon>
    </lineage>
</organism>
<name>A0A8K0H4C7_9ROSA</name>
<dbReference type="PANTHER" id="PTHR24186:SF56">
    <property type="entry name" value="PGG DOMAIN-CONTAINING PROTEIN"/>
    <property type="match status" value="1"/>
</dbReference>
<keyword evidence="5" id="KW-0040">ANK repeat</keyword>
<evidence type="ECO:0000256" key="4">
    <source>
        <dbReference type="ARBA" id="ARBA00022989"/>
    </source>
</evidence>
<evidence type="ECO:0000256" key="3">
    <source>
        <dbReference type="ARBA" id="ARBA00022737"/>
    </source>
</evidence>
<evidence type="ECO:0000256" key="2">
    <source>
        <dbReference type="ARBA" id="ARBA00022692"/>
    </source>
</evidence>
<evidence type="ECO:0000313" key="10">
    <source>
        <dbReference type="Proteomes" id="UP000796880"/>
    </source>
</evidence>
<reference evidence="9" key="1">
    <citation type="submission" date="2020-03" db="EMBL/GenBank/DDBJ databases">
        <title>A high-quality chromosome-level genome assembly of a woody plant with both climbing and erect habits, Rhamnella rubrinervis.</title>
        <authorList>
            <person name="Lu Z."/>
            <person name="Yang Y."/>
            <person name="Zhu X."/>
            <person name="Sun Y."/>
        </authorList>
    </citation>
    <scope>NUCLEOTIDE SEQUENCE</scope>
    <source>
        <strain evidence="9">BYM</strain>
        <tissue evidence="9">Leaf</tissue>
    </source>
</reference>
<evidence type="ECO:0000256" key="6">
    <source>
        <dbReference type="ARBA" id="ARBA00023136"/>
    </source>
</evidence>
<dbReference type="PANTHER" id="PTHR24186">
    <property type="entry name" value="PROTEIN PHOSPHATASE 1 REGULATORY SUBUNIT"/>
    <property type="match status" value="1"/>
</dbReference>
<evidence type="ECO:0000256" key="7">
    <source>
        <dbReference type="SAM" id="Phobius"/>
    </source>
</evidence>